<keyword evidence="11 16" id="KW-0915">Sodium</keyword>
<evidence type="ECO:0000256" key="8">
    <source>
        <dbReference type="ARBA" id="ARBA00022967"/>
    </source>
</evidence>
<keyword evidence="10 16" id="KW-0520">NAD</keyword>
<comment type="caution">
    <text evidence="19">The sequence shown here is derived from an EMBL/GenBank/DDBJ whole genome shotgun (WGS) entry which is preliminary data.</text>
</comment>
<dbReference type="STRING" id="266762.HQ36_07510"/>
<dbReference type="SMART" id="SM00900">
    <property type="entry name" value="FMN_bind"/>
    <property type="match status" value="1"/>
</dbReference>
<evidence type="ECO:0000256" key="4">
    <source>
        <dbReference type="ARBA" id="ARBA00022553"/>
    </source>
</evidence>
<dbReference type="PANTHER" id="PTHR37838">
    <property type="entry name" value="NA(+)-TRANSLOCATING NADH-QUINONE REDUCTASE SUBUNIT C"/>
    <property type="match status" value="1"/>
</dbReference>
<keyword evidence="2 16" id="KW-1003">Cell membrane</keyword>
<comment type="cofactor">
    <cofactor evidence="16 17">
        <name>FMN</name>
        <dbReference type="ChEBI" id="CHEBI:58210"/>
    </cofactor>
</comment>
<comment type="function">
    <text evidence="16">NQR complex catalyzes the reduction of ubiquinone-1 to ubiquinol by two successive reactions, coupled with the transport of Na(+) ions from the cytoplasm to the periplasm. NqrA to NqrE are probably involved in the second step, the conversion of ubisemiquinone to ubiquinol.</text>
</comment>
<keyword evidence="13 16" id="KW-0830">Ubiquinone</keyword>
<reference evidence="19 20" key="1">
    <citation type="submission" date="2014-08" db="EMBL/GenBank/DDBJ databases">
        <title>Porphyromonas gingivicanis strain:COT-022_OH1391 Genome sequencing.</title>
        <authorList>
            <person name="Wallis C."/>
            <person name="Deusch O."/>
            <person name="O'Flynn C."/>
            <person name="Davis I."/>
            <person name="Jospin G."/>
            <person name="Darling A.E."/>
            <person name="Coil D.A."/>
            <person name="Alexiev A."/>
            <person name="Horsfall A."/>
            <person name="Kirkwood N."/>
            <person name="Harris S."/>
            <person name="Eisen J.A."/>
        </authorList>
    </citation>
    <scope>NUCLEOTIDE SEQUENCE [LARGE SCALE GENOMIC DNA]</scope>
    <source>
        <strain evidence="20">COT-022 OH1391</strain>
    </source>
</reference>
<dbReference type="HAMAP" id="MF_00427">
    <property type="entry name" value="NqrC"/>
    <property type="match status" value="1"/>
</dbReference>
<keyword evidence="3" id="KW-0997">Cell inner membrane</keyword>
<evidence type="ECO:0000256" key="10">
    <source>
        <dbReference type="ARBA" id="ARBA00023027"/>
    </source>
</evidence>
<evidence type="ECO:0000256" key="14">
    <source>
        <dbReference type="ARBA" id="ARBA00023136"/>
    </source>
</evidence>
<evidence type="ECO:0000256" key="2">
    <source>
        <dbReference type="ARBA" id="ARBA00022475"/>
    </source>
</evidence>
<comment type="subunit">
    <text evidence="16 17">Composed of six subunits; NqrA, NqrB, NqrC, NqrD, NqrE and NqrF.</text>
</comment>
<keyword evidence="12 16" id="KW-0406">Ion transport</keyword>
<comment type="catalytic activity">
    <reaction evidence="16 17">
        <text>a ubiquinone + n Na(+)(in) + NADH + H(+) = a ubiquinol + n Na(+)(out) + NAD(+)</text>
        <dbReference type="Rhea" id="RHEA:47748"/>
        <dbReference type="Rhea" id="RHEA-COMP:9565"/>
        <dbReference type="Rhea" id="RHEA-COMP:9566"/>
        <dbReference type="ChEBI" id="CHEBI:15378"/>
        <dbReference type="ChEBI" id="CHEBI:16389"/>
        <dbReference type="ChEBI" id="CHEBI:17976"/>
        <dbReference type="ChEBI" id="CHEBI:29101"/>
        <dbReference type="ChEBI" id="CHEBI:57540"/>
        <dbReference type="ChEBI" id="CHEBI:57945"/>
        <dbReference type="EC" id="7.2.1.1"/>
    </reaction>
</comment>
<dbReference type="GO" id="GO:0005886">
    <property type="term" value="C:plasma membrane"/>
    <property type="evidence" value="ECO:0007669"/>
    <property type="project" value="UniProtKB-SubCell"/>
</dbReference>
<keyword evidence="14 16" id="KW-0472">Membrane</keyword>
<organism evidence="19 20">
    <name type="scientific">Porphyromonas gingivicanis</name>
    <dbReference type="NCBI Taxonomy" id="266762"/>
    <lineage>
        <taxon>Bacteria</taxon>
        <taxon>Pseudomonadati</taxon>
        <taxon>Bacteroidota</taxon>
        <taxon>Bacteroidia</taxon>
        <taxon>Bacteroidales</taxon>
        <taxon>Porphyromonadaceae</taxon>
        <taxon>Porphyromonas</taxon>
    </lineage>
</organism>
<keyword evidence="5 16" id="KW-0285">Flavoprotein</keyword>
<evidence type="ECO:0000256" key="16">
    <source>
        <dbReference type="HAMAP-Rule" id="MF_00427"/>
    </source>
</evidence>
<protein>
    <recommendedName>
        <fullName evidence="16 17">Na(+)-translocating NADH-quinone reductase subunit C</fullName>
        <shortName evidence="16 17">Na(+)-NQR subunit C</shortName>
        <shortName evidence="16 17">Na(+)-translocating NQR subunit C</shortName>
        <ecNumber evidence="16 17">7.2.1.1</ecNumber>
    </recommendedName>
    <alternativeName>
        <fullName evidence="16 17">NQR complex subunit C</fullName>
    </alternativeName>
    <alternativeName>
        <fullName evidence="16 17">NQR-1 subunit C</fullName>
    </alternativeName>
</protein>
<evidence type="ECO:0000256" key="13">
    <source>
        <dbReference type="ARBA" id="ARBA00023075"/>
    </source>
</evidence>
<evidence type="ECO:0000256" key="15">
    <source>
        <dbReference type="ARBA" id="ARBA00023201"/>
    </source>
</evidence>
<comment type="caution">
    <text evidence="16">Lacks conserved residue(s) required for the propagation of feature annotation.</text>
</comment>
<dbReference type="PANTHER" id="PTHR37838:SF1">
    <property type="entry name" value="NA(+)-TRANSLOCATING NADH-QUINONE REDUCTASE SUBUNIT C"/>
    <property type="match status" value="1"/>
</dbReference>
<evidence type="ECO:0000313" key="19">
    <source>
        <dbReference type="EMBL" id="KGN97394.1"/>
    </source>
</evidence>
<dbReference type="PIRSF" id="PIRSF009437">
    <property type="entry name" value="NQR-1_subunit_C"/>
    <property type="match status" value="1"/>
</dbReference>
<evidence type="ECO:0000259" key="18">
    <source>
        <dbReference type="SMART" id="SM00900"/>
    </source>
</evidence>
<keyword evidence="20" id="KW-1185">Reference proteome</keyword>
<feature type="modified residue" description="FMN phosphoryl threonine" evidence="16">
    <location>
        <position position="218"/>
    </location>
</feature>
<evidence type="ECO:0000256" key="11">
    <source>
        <dbReference type="ARBA" id="ARBA00023053"/>
    </source>
</evidence>
<comment type="similarity">
    <text evidence="16 17">Belongs to the NqrC family.</text>
</comment>
<keyword evidence="7 16" id="KW-0812">Transmembrane</keyword>
<keyword evidence="4 16" id="KW-0597">Phosphoprotein</keyword>
<evidence type="ECO:0000313" key="20">
    <source>
        <dbReference type="Proteomes" id="UP000030134"/>
    </source>
</evidence>
<keyword evidence="8 16" id="KW-1278">Translocase</keyword>
<keyword evidence="15 16" id="KW-0739">Sodium transport</keyword>
<evidence type="ECO:0000256" key="12">
    <source>
        <dbReference type="ARBA" id="ARBA00023065"/>
    </source>
</evidence>
<dbReference type="Pfam" id="PF04205">
    <property type="entry name" value="FMN_bind"/>
    <property type="match status" value="1"/>
</dbReference>
<dbReference type="AlphaFoldDB" id="A0A0A2GAD2"/>
<dbReference type="OrthoDB" id="9813828at2"/>
<evidence type="ECO:0000256" key="5">
    <source>
        <dbReference type="ARBA" id="ARBA00022630"/>
    </source>
</evidence>
<dbReference type="GO" id="GO:0006814">
    <property type="term" value="P:sodium ion transport"/>
    <property type="evidence" value="ECO:0007669"/>
    <property type="project" value="UniProtKB-UniRule"/>
</dbReference>
<dbReference type="InterPro" id="IPR007329">
    <property type="entry name" value="FMN-bd"/>
</dbReference>
<sequence>MNREGNTYTILYAAIMVVLVAVALALTSQLLKNFKQENVRVDKMEQILRSLNIVVSNKTEVAKTYRAIIKKELLVNEKGEVVSSFEGNDLAANNAFNMNTANQFKSISSGSEYILPLYVAEVDGNQKFVLPMNGNGLWGAIWGYLALDADANTIFGSDFGHAGETPGLGAEIATEHFAKSFVGKHIANASGQVIGVAVVKGGKFVDEREFVDGISGGTLTSNGVDEMISYCLKQYTPYLTKSANQE</sequence>
<evidence type="ECO:0000256" key="1">
    <source>
        <dbReference type="ARBA" id="ARBA00022448"/>
    </source>
</evidence>
<name>A0A0A2GAD2_9PORP</name>
<dbReference type="EMBL" id="JQZW01000013">
    <property type="protein sequence ID" value="KGN97394.1"/>
    <property type="molecule type" value="Genomic_DNA"/>
</dbReference>
<keyword evidence="1 16" id="KW-0813">Transport</keyword>
<evidence type="ECO:0000256" key="17">
    <source>
        <dbReference type="PIRNR" id="PIRNR009437"/>
    </source>
</evidence>
<gene>
    <name evidence="16" type="primary">nqrC</name>
    <name evidence="19" type="ORF">HQ36_07510</name>
</gene>
<dbReference type="GO" id="GO:0016655">
    <property type="term" value="F:oxidoreductase activity, acting on NAD(P)H, quinone or similar compound as acceptor"/>
    <property type="evidence" value="ECO:0007669"/>
    <property type="project" value="UniProtKB-UniRule"/>
</dbReference>
<dbReference type="eggNOG" id="COG2869">
    <property type="taxonomic scope" value="Bacteria"/>
</dbReference>
<evidence type="ECO:0000256" key="6">
    <source>
        <dbReference type="ARBA" id="ARBA00022643"/>
    </source>
</evidence>
<comment type="subcellular location">
    <subcellularLocation>
        <location evidence="16">Cell membrane</location>
        <topology evidence="16">Single-pass membrane protein</topology>
    </subcellularLocation>
</comment>
<proteinExistence type="inferred from homology"/>
<keyword evidence="9 16" id="KW-1133">Transmembrane helix</keyword>
<feature type="domain" description="FMN-binding" evidence="18">
    <location>
        <begin position="136"/>
        <end position="235"/>
    </location>
</feature>
<dbReference type="RefSeq" id="WP_036884833.1">
    <property type="nucleotide sequence ID" value="NZ_JQZW01000013.1"/>
</dbReference>
<evidence type="ECO:0000256" key="9">
    <source>
        <dbReference type="ARBA" id="ARBA00022989"/>
    </source>
</evidence>
<keyword evidence="6 16" id="KW-0288">FMN</keyword>
<evidence type="ECO:0000256" key="7">
    <source>
        <dbReference type="ARBA" id="ARBA00022692"/>
    </source>
</evidence>
<evidence type="ECO:0000256" key="3">
    <source>
        <dbReference type="ARBA" id="ARBA00022519"/>
    </source>
</evidence>
<dbReference type="GO" id="GO:0010181">
    <property type="term" value="F:FMN binding"/>
    <property type="evidence" value="ECO:0007669"/>
    <property type="project" value="UniProtKB-UniRule"/>
</dbReference>
<accession>A0A0A2GAD2</accession>
<feature type="transmembrane region" description="Helical" evidence="16">
    <location>
        <begin position="6"/>
        <end position="26"/>
    </location>
</feature>
<dbReference type="NCBIfam" id="TIGR01938">
    <property type="entry name" value="nqrC"/>
    <property type="match status" value="1"/>
</dbReference>
<dbReference type="EC" id="7.2.1.1" evidence="16 17"/>
<dbReference type="Proteomes" id="UP000030134">
    <property type="component" value="Unassembled WGS sequence"/>
</dbReference>
<dbReference type="InterPro" id="IPR010204">
    <property type="entry name" value="NqrC"/>
</dbReference>